<keyword evidence="2" id="KW-0732">Signal</keyword>
<evidence type="ECO:0000256" key="2">
    <source>
        <dbReference type="SAM" id="SignalP"/>
    </source>
</evidence>
<reference evidence="3" key="1">
    <citation type="submission" date="2020-09" db="EMBL/GenBank/DDBJ databases">
        <authorList>
            <person name="Kikuchi T."/>
        </authorList>
    </citation>
    <scope>NUCLEOTIDE SEQUENCE</scope>
    <source>
        <strain evidence="3">SH1</strain>
    </source>
</reference>
<feature type="compositionally biased region" description="Polar residues" evidence="1">
    <location>
        <begin position="71"/>
        <end position="87"/>
    </location>
</feature>
<name>A0A811LCX3_9BILA</name>
<keyword evidence="4" id="KW-1185">Reference proteome</keyword>
<gene>
    <name evidence="3" type="ORF">BOKJ2_LOCUS11548</name>
</gene>
<dbReference type="EMBL" id="CAJFCW020000005">
    <property type="protein sequence ID" value="CAG9120796.1"/>
    <property type="molecule type" value="Genomic_DNA"/>
</dbReference>
<feature type="chain" id="PRO_5036408512" evidence="2">
    <location>
        <begin position="20"/>
        <end position="100"/>
    </location>
</feature>
<evidence type="ECO:0000313" key="4">
    <source>
        <dbReference type="Proteomes" id="UP000614601"/>
    </source>
</evidence>
<evidence type="ECO:0000256" key="1">
    <source>
        <dbReference type="SAM" id="MobiDB-lite"/>
    </source>
</evidence>
<dbReference type="AlphaFoldDB" id="A0A811LCX3"/>
<dbReference type="Proteomes" id="UP000614601">
    <property type="component" value="Unassembled WGS sequence"/>
</dbReference>
<dbReference type="Proteomes" id="UP000783686">
    <property type="component" value="Unassembled WGS sequence"/>
</dbReference>
<comment type="caution">
    <text evidence="3">The sequence shown here is derived from an EMBL/GenBank/DDBJ whole genome shotgun (WGS) entry which is preliminary data.</text>
</comment>
<sequence>MKPTISFLLIVTLLSPTTAQVAVPQLPTITQEDVQKWFAEQLDRYHFENLARPDTYQRISYDVERMIKAAQNPNAPKTDDWTPSSWSDIFGPRTKPWTPP</sequence>
<evidence type="ECO:0000313" key="3">
    <source>
        <dbReference type="EMBL" id="CAD5225377.1"/>
    </source>
</evidence>
<protein>
    <submittedName>
        <fullName evidence="3">Uncharacterized protein</fullName>
    </submittedName>
</protein>
<feature type="region of interest" description="Disordered" evidence="1">
    <location>
        <begin position="70"/>
        <end position="100"/>
    </location>
</feature>
<proteinExistence type="predicted"/>
<dbReference type="EMBL" id="CAJFDH010000005">
    <property type="protein sequence ID" value="CAD5225377.1"/>
    <property type="molecule type" value="Genomic_DNA"/>
</dbReference>
<accession>A0A811LCX3</accession>
<organism evidence="3 4">
    <name type="scientific">Bursaphelenchus okinawaensis</name>
    <dbReference type="NCBI Taxonomy" id="465554"/>
    <lineage>
        <taxon>Eukaryota</taxon>
        <taxon>Metazoa</taxon>
        <taxon>Ecdysozoa</taxon>
        <taxon>Nematoda</taxon>
        <taxon>Chromadorea</taxon>
        <taxon>Rhabditida</taxon>
        <taxon>Tylenchina</taxon>
        <taxon>Tylenchomorpha</taxon>
        <taxon>Aphelenchoidea</taxon>
        <taxon>Aphelenchoididae</taxon>
        <taxon>Bursaphelenchus</taxon>
    </lineage>
</organism>
<feature type="signal peptide" evidence="2">
    <location>
        <begin position="1"/>
        <end position="19"/>
    </location>
</feature>